<dbReference type="EC" id="6.3.2.51" evidence="5"/>
<evidence type="ECO:0000256" key="3">
    <source>
        <dbReference type="ARBA" id="ARBA00052332"/>
    </source>
</evidence>
<organism evidence="9 10">
    <name type="scientific">Bemisia tabaci</name>
    <name type="common">Sweetpotato whitefly</name>
    <name type="synonym">Aleurodes tabaci</name>
    <dbReference type="NCBI Taxonomy" id="7038"/>
    <lineage>
        <taxon>Eukaryota</taxon>
        <taxon>Metazoa</taxon>
        <taxon>Ecdysozoa</taxon>
        <taxon>Arthropoda</taxon>
        <taxon>Hexapoda</taxon>
        <taxon>Insecta</taxon>
        <taxon>Pterygota</taxon>
        <taxon>Neoptera</taxon>
        <taxon>Paraneoptera</taxon>
        <taxon>Hemiptera</taxon>
        <taxon>Sternorrhyncha</taxon>
        <taxon>Aleyrodoidea</taxon>
        <taxon>Aleyrodidae</taxon>
        <taxon>Aleyrodinae</taxon>
        <taxon>Bemisia</taxon>
    </lineage>
</organism>
<reference evidence="9" key="1">
    <citation type="submission" date="2021-12" db="EMBL/GenBank/DDBJ databases">
        <authorList>
            <person name="King R."/>
        </authorList>
    </citation>
    <scope>NUCLEOTIDE SEQUENCE</scope>
</reference>
<comment type="catalytic activity">
    <reaction evidence="3">
        <text>(R)-4'-phosphopantothenate + L-cysteine + CTP = N-[(R)-4-phosphopantothenoyl]-L-cysteine + CMP + diphosphate + H(+)</text>
        <dbReference type="Rhea" id="RHEA:19397"/>
        <dbReference type="ChEBI" id="CHEBI:10986"/>
        <dbReference type="ChEBI" id="CHEBI:15378"/>
        <dbReference type="ChEBI" id="CHEBI:33019"/>
        <dbReference type="ChEBI" id="CHEBI:35235"/>
        <dbReference type="ChEBI" id="CHEBI:37563"/>
        <dbReference type="ChEBI" id="CHEBI:59458"/>
        <dbReference type="ChEBI" id="CHEBI:60377"/>
    </reaction>
    <physiologicalReaction direction="left-to-right" evidence="3">
        <dbReference type="Rhea" id="RHEA:19398"/>
    </physiologicalReaction>
</comment>
<accession>A0A9P0AK71</accession>
<sequence length="309" mass="35110">MTAVNWEQFYQNQAPPSCLDEVGKNVTKFCAKHQNQKIVLVTSGGTTVPMEHNTVRFVDNFSAGSRGSASVEYFLKAGYAVVFLNRLNSLQPFIRHFPKQELFDCLDVSDSQQGPQITVNARKGQKLVRILKEYKQVSKEEKLMSVSFSTLSEYLWLLRVISQELNACKKHALLYLAAAVSDFYIPESKLPTHKIQSNVQSLQVSFNLVPKMLEPLVSLWVPDAFVVSFKLETDESILISKARGALEKYSHKLVIGNLLHSRKYHVLIVSDAEEHELRLSPQEIEAGKEIEEKIISELVKRHDDYLNQS</sequence>
<name>A0A9P0AK71_BEMTA</name>
<dbReference type="Gene3D" id="3.40.50.10300">
    <property type="entry name" value="CoaB-like"/>
    <property type="match status" value="1"/>
</dbReference>
<evidence type="ECO:0000259" key="8">
    <source>
        <dbReference type="Pfam" id="PF04127"/>
    </source>
</evidence>
<dbReference type="Proteomes" id="UP001152759">
    <property type="component" value="Chromosome 8"/>
</dbReference>
<dbReference type="GO" id="GO:0004632">
    <property type="term" value="F:phosphopantothenate--cysteine ligase activity"/>
    <property type="evidence" value="ECO:0007669"/>
    <property type="project" value="UniProtKB-ARBA"/>
</dbReference>
<dbReference type="InterPro" id="IPR035929">
    <property type="entry name" value="CoaB-like_sf"/>
</dbReference>
<dbReference type="FunFam" id="3.40.50.10300:FF:000002">
    <property type="entry name" value="Phosphopantothenate--cysteine ligase 2"/>
    <property type="match status" value="1"/>
</dbReference>
<dbReference type="GO" id="GO:0015937">
    <property type="term" value="P:coenzyme A biosynthetic process"/>
    <property type="evidence" value="ECO:0007669"/>
    <property type="project" value="UniProtKB-ARBA"/>
</dbReference>
<comment type="function">
    <text evidence="4">Catalyzes the second step in the biosynthesis of coenzyme A from vitamin B5, where cysteine is conjugated to 4'-phosphopantothenate to form 4-phosphopantothenoylcysteine. Has a preference for ATP over CTP as a cosubstrate.</text>
</comment>
<dbReference type="AlphaFoldDB" id="A0A9P0AK71"/>
<comment type="similarity">
    <text evidence="1">Belongs to the PPC synthetase family.</text>
</comment>
<proteinExistence type="inferred from homology"/>
<evidence type="ECO:0000256" key="1">
    <source>
        <dbReference type="ARBA" id="ARBA00005703"/>
    </source>
</evidence>
<evidence type="ECO:0000256" key="2">
    <source>
        <dbReference type="ARBA" id="ARBA00051127"/>
    </source>
</evidence>
<evidence type="ECO:0000256" key="4">
    <source>
        <dbReference type="ARBA" id="ARBA00060296"/>
    </source>
</evidence>
<dbReference type="KEGG" id="btab:109030283"/>
<dbReference type="SUPFAM" id="SSF102645">
    <property type="entry name" value="CoaB-like"/>
    <property type="match status" value="1"/>
</dbReference>
<feature type="domain" description="DNA/pantothenate metabolism flavoprotein C-terminal" evidence="8">
    <location>
        <begin position="165"/>
        <end position="262"/>
    </location>
</feature>
<evidence type="ECO:0000313" key="10">
    <source>
        <dbReference type="Proteomes" id="UP001152759"/>
    </source>
</evidence>
<dbReference type="EMBL" id="OU963869">
    <property type="protein sequence ID" value="CAH0394842.1"/>
    <property type="molecule type" value="Genomic_DNA"/>
</dbReference>
<dbReference type="InterPro" id="IPR007085">
    <property type="entry name" value="DNA/pantothenate-metab_flavo_C"/>
</dbReference>
<protein>
    <recommendedName>
        <fullName evidence="6">Phosphopantothenate--cysteine ligase</fullName>
        <ecNumber evidence="5">6.3.2.51</ecNumber>
    </recommendedName>
    <alternativeName>
        <fullName evidence="7">Phosphopantothenoylcysteine synthetase</fullName>
    </alternativeName>
</protein>
<evidence type="ECO:0000256" key="7">
    <source>
        <dbReference type="ARBA" id="ARBA00080986"/>
    </source>
</evidence>
<comment type="catalytic activity">
    <reaction evidence="2">
        <text>(R)-4'-phosphopantothenate + L-cysteine + ATP = N-[(R)-4-phosphopantothenoyl]-L-cysteine + AMP + diphosphate + H(+)</text>
        <dbReference type="Rhea" id="RHEA:25156"/>
        <dbReference type="ChEBI" id="CHEBI:10986"/>
        <dbReference type="ChEBI" id="CHEBI:15378"/>
        <dbReference type="ChEBI" id="CHEBI:30616"/>
        <dbReference type="ChEBI" id="CHEBI:33019"/>
        <dbReference type="ChEBI" id="CHEBI:35235"/>
        <dbReference type="ChEBI" id="CHEBI:59458"/>
        <dbReference type="ChEBI" id="CHEBI:456215"/>
        <dbReference type="EC" id="6.3.2.51"/>
    </reaction>
    <physiologicalReaction direction="left-to-right" evidence="2">
        <dbReference type="Rhea" id="RHEA:25157"/>
    </physiologicalReaction>
</comment>
<dbReference type="PANTHER" id="PTHR12290">
    <property type="entry name" value="CORNICHON-RELATED"/>
    <property type="match status" value="1"/>
</dbReference>
<evidence type="ECO:0000313" key="9">
    <source>
        <dbReference type="EMBL" id="CAH0394842.1"/>
    </source>
</evidence>
<gene>
    <name evidence="9" type="ORF">BEMITA_LOCUS13094</name>
</gene>
<evidence type="ECO:0000256" key="5">
    <source>
        <dbReference type="ARBA" id="ARBA00066585"/>
    </source>
</evidence>
<keyword evidence="10" id="KW-1185">Reference proteome</keyword>
<dbReference type="Pfam" id="PF04127">
    <property type="entry name" value="DFP"/>
    <property type="match status" value="1"/>
</dbReference>
<evidence type="ECO:0000256" key="6">
    <source>
        <dbReference type="ARBA" id="ARBA00068949"/>
    </source>
</evidence>